<dbReference type="AlphaFoldDB" id="U6GNL1"/>
<dbReference type="Proteomes" id="UP000018050">
    <property type="component" value="Unassembled WGS sequence"/>
</dbReference>
<reference evidence="2" key="1">
    <citation type="submission" date="2013-10" db="EMBL/GenBank/DDBJ databases">
        <title>Genomic analysis of the causative agents of coccidiosis in chickens.</title>
        <authorList>
            <person name="Reid A.J."/>
            <person name="Blake D."/>
            <person name="Billington K."/>
            <person name="Browne H."/>
            <person name="Dunn M."/>
            <person name="Hung S."/>
            <person name="Kawahara F."/>
            <person name="Miranda-Saavedra D."/>
            <person name="Mourier T."/>
            <person name="Nagra H."/>
            <person name="Otto T.D."/>
            <person name="Rawlings N."/>
            <person name="Sanchez A."/>
            <person name="Sanders M."/>
            <person name="Subramaniam C."/>
            <person name="Tay Y."/>
            <person name="Dear P."/>
            <person name="Doerig C."/>
            <person name="Gruber A."/>
            <person name="Parkinson J."/>
            <person name="Shirley M."/>
            <person name="Wan K.L."/>
            <person name="Berriman M."/>
            <person name="Tomley F."/>
            <person name="Pain A."/>
        </authorList>
    </citation>
    <scope>NUCLEOTIDE SEQUENCE [LARGE SCALE GENOMIC DNA]</scope>
    <source>
        <strain evidence="2">Houghton</strain>
    </source>
</reference>
<feature type="compositionally biased region" description="Polar residues" evidence="1">
    <location>
        <begin position="298"/>
        <end position="312"/>
    </location>
</feature>
<dbReference type="VEuPathDB" id="ToxoDB:EAH_00003900"/>
<keyword evidence="3" id="KW-1185">Reference proteome</keyword>
<dbReference type="EMBL" id="HG671520">
    <property type="protein sequence ID" value="CDI81157.1"/>
    <property type="molecule type" value="Genomic_DNA"/>
</dbReference>
<dbReference type="Gene3D" id="1.20.890.10">
    <property type="entry name" value="cAMP-dependent protein kinase regulatory subunit, dimerization-anchoring domain"/>
    <property type="match status" value="1"/>
</dbReference>
<protein>
    <submittedName>
        <fullName evidence="2">Uncharacterized protein</fullName>
    </submittedName>
</protein>
<feature type="region of interest" description="Disordered" evidence="1">
    <location>
        <begin position="195"/>
        <end position="222"/>
    </location>
</feature>
<organism evidence="2 3">
    <name type="scientific">Eimeria acervulina</name>
    <name type="common">Coccidian parasite</name>
    <dbReference type="NCBI Taxonomy" id="5801"/>
    <lineage>
        <taxon>Eukaryota</taxon>
        <taxon>Sar</taxon>
        <taxon>Alveolata</taxon>
        <taxon>Apicomplexa</taxon>
        <taxon>Conoidasida</taxon>
        <taxon>Coccidia</taxon>
        <taxon>Eucoccidiorida</taxon>
        <taxon>Eimeriorina</taxon>
        <taxon>Eimeriidae</taxon>
        <taxon>Eimeria</taxon>
    </lineage>
</organism>
<feature type="region of interest" description="Disordered" evidence="1">
    <location>
        <begin position="454"/>
        <end position="512"/>
    </location>
</feature>
<evidence type="ECO:0000313" key="3">
    <source>
        <dbReference type="Proteomes" id="UP000018050"/>
    </source>
</evidence>
<dbReference type="GeneID" id="25268460"/>
<dbReference type="RefSeq" id="XP_013249032.1">
    <property type="nucleotide sequence ID" value="XM_013393578.1"/>
</dbReference>
<sequence length="684" mass="76022">MVSIGGSSETKQETGGSGKDEAVATYLHEAVAKTLAEGIAATIKAQPEDPPLFLSRWLLQYVEERHKRLEASSTARKVASVKPETATGATQDFTPQLDLHGLHAVDDKAIKAFREVEWVEEETLVSVLNHLKESLGATGVYLAKYEEQLGSRGEDATASLRYIAADDSHSYMLNYCLHEDEGLTWDLLQEPGKELEGASKDSKEEEEEEDNGCSSEGILENPWASSNVTGAQIDVAVTHKSLVVEEVLDNPRVRFFGLTRPGSYIAVSIELFEVANTESVMAVFNWMKEKRAREEDISSSQTQDETVSSGNGESREARAYLAGPNGTEDDSNEDEDTLELADKPLAPPVLRRTPAKYVLCADSLGQEKSLGQEGLRCVQLFAEEIGKTIVRTQREAVERQAAEMLSASERNDLDAELSELQKKCSMKLQQLQEQRQAEALQLLDEQEAEEMAVAERHRHEAELRQQEKAEAAKQAEKLTLTKEGEDDGGGHLSADSFSDRGESDVDGKSGEEIFIPPALPRQCVLEAVAAHAALEAFNEEVLTPFKWNLSLGYEARVLKVKAAGKDALWNWNRLRQLLTPAFADEMLAFDPKTPRHYNDKENSLNFITDMLDTEFQGNDEQSERPLENVLLTWVTYAVKARKAELVLQREKLRRAASMQHVPLPEAIELVELDSDFECVEDAEL</sequence>
<gene>
    <name evidence="2" type="ORF">EAH_00003900</name>
</gene>
<evidence type="ECO:0000313" key="2">
    <source>
        <dbReference type="EMBL" id="CDI81157.1"/>
    </source>
</evidence>
<dbReference type="OMA" id="FREVEWV"/>
<accession>U6GNL1</accession>
<feature type="compositionally biased region" description="Acidic residues" evidence="1">
    <location>
        <begin position="327"/>
        <end position="339"/>
    </location>
</feature>
<dbReference type="Pfam" id="PF05186">
    <property type="entry name" value="Dpy-30"/>
    <property type="match status" value="1"/>
</dbReference>
<dbReference type="OrthoDB" id="432281at2759"/>
<dbReference type="InterPro" id="IPR007858">
    <property type="entry name" value="Dpy-30_motif"/>
</dbReference>
<feature type="compositionally biased region" description="Basic and acidic residues" evidence="1">
    <location>
        <begin position="454"/>
        <end position="483"/>
    </location>
</feature>
<reference evidence="2" key="2">
    <citation type="submission" date="2013-10" db="EMBL/GenBank/DDBJ databases">
        <authorList>
            <person name="Aslett M."/>
        </authorList>
    </citation>
    <scope>NUCLEOTIDE SEQUENCE [LARGE SCALE GENOMIC DNA]</scope>
    <source>
        <strain evidence="2">Houghton</strain>
    </source>
</reference>
<evidence type="ECO:0000256" key="1">
    <source>
        <dbReference type="SAM" id="MobiDB-lite"/>
    </source>
</evidence>
<feature type="region of interest" description="Disordered" evidence="1">
    <location>
        <begin position="1"/>
        <end position="20"/>
    </location>
</feature>
<name>U6GNL1_EIMAC</name>
<feature type="region of interest" description="Disordered" evidence="1">
    <location>
        <begin position="293"/>
        <end position="345"/>
    </location>
</feature>
<feature type="compositionally biased region" description="Basic and acidic residues" evidence="1">
    <location>
        <begin position="497"/>
        <end position="511"/>
    </location>
</feature>
<proteinExistence type="predicted"/>